<name>A0A3N4MQL4_9NEIS</name>
<sequence length="87" mass="10252">METYYCVIEGIIAESKNPCFISKSYSEAYNFTQVWMQKRSAAQLVEMDADYQFQKDENIDFWAVGNHAKGMDFIWIVKFENGLPKYE</sequence>
<reference evidence="1 2" key="1">
    <citation type="submission" date="2018-11" db="EMBL/GenBank/DDBJ databases">
        <title>Neisseria weixii sp. nov. isolated from the rectal contents of plateau pika (Ochotona cruzoniae).</title>
        <authorList>
            <person name="Zhang G."/>
        </authorList>
    </citation>
    <scope>NUCLEOTIDE SEQUENCE [LARGE SCALE GENOMIC DNA]</scope>
    <source>
        <strain evidence="1 2">10009</strain>
    </source>
</reference>
<evidence type="ECO:0000313" key="2">
    <source>
        <dbReference type="Proteomes" id="UP000272412"/>
    </source>
</evidence>
<protein>
    <submittedName>
        <fullName evidence="1">Uncharacterized protein</fullName>
    </submittedName>
</protein>
<keyword evidence="2" id="KW-1185">Reference proteome</keyword>
<evidence type="ECO:0000313" key="1">
    <source>
        <dbReference type="EMBL" id="RPD86132.1"/>
    </source>
</evidence>
<dbReference type="AlphaFoldDB" id="A0A3N4MQL4"/>
<proteinExistence type="predicted"/>
<gene>
    <name evidence="1" type="ORF">EGK74_08555</name>
</gene>
<dbReference type="EMBL" id="RPFL01000021">
    <property type="protein sequence ID" value="RPD86132.1"/>
    <property type="molecule type" value="Genomic_DNA"/>
</dbReference>
<dbReference type="RefSeq" id="WP_123804470.1">
    <property type="nucleotide sequence ID" value="NZ_RPFL01000021.1"/>
</dbReference>
<comment type="caution">
    <text evidence="1">The sequence shown here is derived from an EMBL/GenBank/DDBJ whole genome shotgun (WGS) entry which is preliminary data.</text>
</comment>
<organism evidence="1 2">
    <name type="scientific">Neisseria weixii</name>
    <dbReference type="NCBI Taxonomy" id="1853276"/>
    <lineage>
        <taxon>Bacteria</taxon>
        <taxon>Pseudomonadati</taxon>
        <taxon>Pseudomonadota</taxon>
        <taxon>Betaproteobacteria</taxon>
        <taxon>Neisseriales</taxon>
        <taxon>Neisseriaceae</taxon>
        <taxon>Neisseria</taxon>
    </lineage>
</organism>
<dbReference type="Proteomes" id="UP000272412">
    <property type="component" value="Unassembled WGS sequence"/>
</dbReference>
<accession>A0A3N4MQL4</accession>